<dbReference type="InterPro" id="IPR010724">
    <property type="entry name" value="RepA_N"/>
</dbReference>
<evidence type="ECO:0000313" key="2">
    <source>
        <dbReference type="EMBL" id="VYU60271.1"/>
    </source>
</evidence>
<feature type="domain" description="Replication initiator A N-terminal" evidence="1">
    <location>
        <begin position="16"/>
        <end position="90"/>
    </location>
</feature>
<dbReference type="AlphaFoldDB" id="A0A6N3G8C6"/>
<reference evidence="2" key="1">
    <citation type="submission" date="2019-11" db="EMBL/GenBank/DDBJ databases">
        <authorList>
            <person name="Feng L."/>
        </authorList>
    </citation>
    <scope>NUCLEOTIDE SEQUENCE</scope>
    <source>
        <strain evidence="2">ECasseliflavusLFYP2</strain>
    </source>
</reference>
<dbReference type="RefSeq" id="WP_421758535.1">
    <property type="nucleotide sequence ID" value="NZ_CACRTX010000018.1"/>
</dbReference>
<sequence length="347" mass="40096">MSDFNFYKSKEIYREKYYQMPKVFFTNKKYFELSNDAKIAYMLLKDRFDYSVKNNWVDEDDNIYFIFTVTELMNLLHCREGKVSKIKKELEQVGLLKQKKGRINNECGKIKATPNRLYLGKPEVTSEDIFTINQEEAISTVNAKIANTAKDLEINDSTVSAKIANTAKPSNTNGSTVNAKIADNLFYSSSTLDTNRHSIDTREADQNSILLENFVYLMQDSSVATFVPENVLNLIKAFSCTFEEAQQTVKTIHNAKFKAEQEADQKFVFEELENYGVDTNELYRTMLKAYQKGKTEEVNNLSNLIFIYVKNWFKEKAAPAVKAYYDRDFPGQSRIPMHDWSLSDCDL</sequence>
<evidence type="ECO:0000259" key="1">
    <source>
        <dbReference type="Pfam" id="PF06970"/>
    </source>
</evidence>
<accession>A0A6N3G8C6</accession>
<organism evidence="2">
    <name type="scientific">Enterococcus casseliflavus</name>
    <name type="common">Enterococcus flavescens</name>
    <dbReference type="NCBI Taxonomy" id="37734"/>
    <lineage>
        <taxon>Bacteria</taxon>
        <taxon>Bacillati</taxon>
        <taxon>Bacillota</taxon>
        <taxon>Bacilli</taxon>
        <taxon>Lactobacillales</taxon>
        <taxon>Enterococcaceae</taxon>
        <taxon>Enterococcus</taxon>
    </lineage>
</organism>
<proteinExistence type="predicted"/>
<dbReference type="Pfam" id="PF06970">
    <property type="entry name" value="RepA_N"/>
    <property type="match status" value="1"/>
</dbReference>
<protein>
    <recommendedName>
        <fullName evidence="1">Replication initiator A N-terminal domain-containing protein</fullName>
    </recommendedName>
</protein>
<name>A0A6N3G8C6_ENTCA</name>
<gene>
    <name evidence="2" type="ORF">ECLFYP2_00760</name>
</gene>
<dbReference type="EMBL" id="CACRTX010000018">
    <property type="protein sequence ID" value="VYU60271.1"/>
    <property type="molecule type" value="Genomic_DNA"/>
</dbReference>